<reference evidence="1" key="1">
    <citation type="submission" date="2016-04" db="EMBL/GenBank/DDBJ databases">
        <authorList>
            <person name="Evans L.H."/>
            <person name="Alamgir A."/>
            <person name="Owens N."/>
            <person name="Weber N.D."/>
            <person name="Virtaneva K."/>
            <person name="Barbian K."/>
            <person name="Babar A."/>
            <person name="Rosenke K."/>
        </authorList>
    </citation>
    <scope>NUCLEOTIDE SEQUENCE</scope>
    <source>
        <strain evidence="1">86-2</strain>
    </source>
</reference>
<dbReference type="EMBL" id="FLUL01000001">
    <property type="protein sequence ID" value="SBV93490.1"/>
    <property type="molecule type" value="Genomic_DNA"/>
</dbReference>
<organism evidence="1">
    <name type="scientific">uncultured Dysgonomonas sp</name>
    <dbReference type="NCBI Taxonomy" id="206096"/>
    <lineage>
        <taxon>Bacteria</taxon>
        <taxon>Pseudomonadati</taxon>
        <taxon>Bacteroidota</taxon>
        <taxon>Bacteroidia</taxon>
        <taxon>Bacteroidales</taxon>
        <taxon>Dysgonomonadaceae</taxon>
        <taxon>Dysgonomonas</taxon>
        <taxon>environmental samples</taxon>
    </lineage>
</organism>
<sequence length="84" mass="9809">MPFFNGLSSLMQGYTENGFIESYLILNSWTKLVKFLRIEKYLQNFIAKKNKSNINKSTSWCKIKKPPLIPPLTKKKKLQVVDNN</sequence>
<dbReference type="AlphaFoldDB" id="A0A212J242"/>
<evidence type="ECO:0000313" key="1">
    <source>
        <dbReference type="EMBL" id="SBV93490.1"/>
    </source>
</evidence>
<accession>A0A212J242</accession>
<name>A0A212J242_9BACT</name>
<gene>
    <name evidence="1" type="ORF">KL86DYS2_10550</name>
</gene>
<protein>
    <submittedName>
        <fullName evidence="1">Uncharacterized protein</fullName>
    </submittedName>
</protein>
<proteinExistence type="predicted"/>